<dbReference type="Gene3D" id="1.10.357.10">
    <property type="entry name" value="Tetracycline Repressor, domain 2"/>
    <property type="match status" value="1"/>
</dbReference>
<dbReference type="InterPro" id="IPR025996">
    <property type="entry name" value="MT1864/Rv1816-like_C"/>
</dbReference>
<sequence length="213" mass="23795">MSIIALDFLGRYSLLNGSKTVKALGISERKERERAQREQRIIAAARALAERDGWASVTVRRLAQEIEYSQPVLYAHFENRDAIVGAVALEGFGELAPTLRASVRKGATPEQAIEAVATAYLDFAFERPALYEAMFVLPTGLRFAKSDTPQVLRDTFGAMMAVVEPFSGDPEIVTETFWAALHGLAELERHGRIRAAFRGERVRRLVEMFTHRS</sequence>
<dbReference type="Pfam" id="PF00440">
    <property type="entry name" value="TetR_N"/>
    <property type="match status" value="1"/>
</dbReference>
<dbReference type="GO" id="GO:0000976">
    <property type="term" value="F:transcription cis-regulatory region binding"/>
    <property type="evidence" value="ECO:0007669"/>
    <property type="project" value="TreeGrafter"/>
</dbReference>
<keyword evidence="1" id="KW-0805">Transcription regulation</keyword>
<reference evidence="6 7" key="1">
    <citation type="submission" date="2020-08" db="EMBL/GenBank/DDBJ databases">
        <title>Genomic Encyclopedia of Type Strains, Phase IV (KMG-V): Genome sequencing to study the core and pangenomes of soil and plant-associated prokaryotes.</title>
        <authorList>
            <person name="Whitman W."/>
        </authorList>
    </citation>
    <scope>NUCLEOTIDE SEQUENCE [LARGE SCALE GENOMIC DNA]</scope>
    <source>
        <strain evidence="6 7">SEMIA 4011</strain>
    </source>
</reference>
<dbReference type="PANTHER" id="PTHR30055">
    <property type="entry name" value="HTH-TYPE TRANSCRIPTIONAL REGULATOR RUTR"/>
    <property type="match status" value="1"/>
</dbReference>
<dbReference type="InterPro" id="IPR009057">
    <property type="entry name" value="Homeodomain-like_sf"/>
</dbReference>
<proteinExistence type="predicted"/>
<dbReference type="SUPFAM" id="SSF48498">
    <property type="entry name" value="Tetracyclin repressor-like, C-terminal domain"/>
    <property type="match status" value="1"/>
</dbReference>
<dbReference type="Pfam" id="PF13305">
    <property type="entry name" value="TetR_C_33"/>
    <property type="match status" value="1"/>
</dbReference>
<dbReference type="InterPro" id="IPR036271">
    <property type="entry name" value="Tet_transcr_reg_TetR-rel_C_sf"/>
</dbReference>
<dbReference type="PROSITE" id="PS50977">
    <property type="entry name" value="HTH_TETR_2"/>
    <property type="match status" value="1"/>
</dbReference>
<feature type="DNA-binding region" description="H-T-H motif" evidence="4">
    <location>
        <begin position="58"/>
        <end position="77"/>
    </location>
</feature>
<organism evidence="6 7">
    <name type="scientific">Rhizobium leguminosarum</name>
    <dbReference type="NCBI Taxonomy" id="384"/>
    <lineage>
        <taxon>Bacteria</taxon>
        <taxon>Pseudomonadati</taxon>
        <taxon>Pseudomonadota</taxon>
        <taxon>Alphaproteobacteria</taxon>
        <taxon>Hyphomicrobiales</taxon>
        <taxon>Rhizobiaceae</taxon>
        <taxon>Rhizobium/Agrobacterium group</taxon>
        <taxon>Rhizobium</taxon>
    </lineage>
</organism>
<dbReference type="InterPro" id="IPR050109">
    <property type="entry name" value="HTH-type_TetR-like_transc_reg"/>
</dbReference>
<evidence type="ECO:0000256" key="4">
    <source>
        <dbReference type="PROSITE-ProRule" id="PRU00335"/>
    </source>
</evidence>
<accession>A0A7W9ZMF6</accession>
<feature type="domain" description="HTH tetR-type" evidence="5">
    <location>
        <begin position="35"/>
        <end position="95"/>
    </location>
</feature>
<gene>
    <name evidence="6" type="ORF">GGE66_000309</name>
</gene>
<keyword evidence="2 4" id="KW-0238">DNA-binding</keyword>
<dbReference type="PANTHER" id="PTHR30055:SF234">
    <property type="entry name" value="HTH-TYPE TRANSCRIPTIONAL REGULATOR BETI"/>
    <property type="match status" value="1"/>
</dbReference>
<evidence type="ECO:0000256" key="3">
    <source>
        <dbReference type="ARBA" id="ARBA00023163"/>
    </source>
</evidence>
<dbReference type="GO" id="GO:0003700">
    <property type="term" value="F:DNA-binding transcription factor activity"/>
    <property type="evidence" value="ECO:0007669"/>
    <property type="project" value="TreeGrafter"/>
</dbReference>
<evidence type="ECO:0000259" key="5">
    <source>
        <dbReference type="PROSITE" id="PS50977"/>
    </source>
</evidence>
<evidence type="ECO:0000313" key="6">
    <source>
        <dbReference type="EMBL" id="MBB6219365.1"/>
    </source>
</evidence>
<dbReference type="SUPFAM" id="SSF46689">
    <property type="entry name" value="Homeodomain-like"/>
    <property type="match status" value="1"/>
</dbReference>
<evidence type="ECO:0000256" key="1">
    <source>
        <dbReference type="ARBA" id="ARBA00023015"/>
    </source>
</evidence>
<comment type="caution">
    <text evidence="6">The sequence shown here is derived from an EMBL/GenBank/DDBJ whole genome shotgun (WGS) entry which is preliminary data.</text>
</comment>
<keyword evidence="3" id="KW-0804">Transcription</keyword>
<dbReference type="Proteomes" id="UP000517187">
    <property type="component" value="Unassembled WGS sequence"/>
</dbReference>
<dbReference type="InterPro" id="IPR001647">
    <property type="entry name" value="HTH_TetR"/>
</dbReference>
<protein>
    <submittedName>
        <fullName evidence="6">AcrR family transcriptional regulator</fullName>
    </submittedName>
</protein>
<evidence type="ECO:0000313" key="7">
    <source>
        <dbReference type="Proteomes" id="UP000517187"/>
    </source>
</evidence>
<dbReference type="EMBL" id="JACIIJ010000001">
    <property type="protein sequence ID" value="MBB6219365.1"/>
    <property type="molecule type" value="Genomic_DNA"/>
</dbReference>
<dbReference type="AlphaFoldDB" id="A0A7W9ZMF6"/>
<evidence type="ECO:0000256" key="2">
    <source>
        <dbReference type="ARBA" id="ARBA00023125"/>
    </source>
</evidence>
<name>A0A7W9ZMF6_RHILE</name>